<proteinExistence type="predicted"/>
<dbReference type="Pfam" id="PF05137">
    <property type="entry name" value="PilN"/>
    <property type="match status" value="1"/>
</dbReference>
<feature type="transmembrane region" description="Helical" evidence="1">
    <location>
        <begin position="21"/>
        <end position="42"/>
    </location>
</feature>
<evidence type="ECO:0000313" key="3">
    <source>
        <dbReference type="Proteomes" id="UP000636949"/>
    </source>
</evidence>
<dbReference type="GO" id="GO:0043683">
    <property type="term" value="P:type IV pilus assembly"/>
    <property type="evidence" value="ECO:0007669"/>
    <property type="project" value="TreeGrafter"/>
</dbReference>
<comment type="caution">
    <text evidence="2">The sequence shown here is derived from an EMBL/GenBank/DDBJ whole genome shotgun (WGS) entry which is preliminary data.</text>
</comment>
<dbReference type="InterPro" id="IPR007813">
    <property type="entry name" value="PilN"/>
</dbReference>
<keyword evidence="1" id="KW-1133">Transmembrane helix</keyword>
<dbReference type="GO" id="GO:0043107">
    <property type="term" value="P:type IV pilus-dependent motility"/>
    <property type="evidence" value="ECO:0007669"/>
    <property type="project" value="TreeGrafter"/>
</dbReference>
<organism evidence="2 3">
    <name type="scientific">Cysteiniphilum litorale</name>
    <dbReference type="NCBI Taxonomy" id="2056700"/>
    <lineage>
        <taxon>Bacteria</taxon>
        <taxon>Pseudomonadati</taxon>
        <taxon>Pseudomonadota</taxon>
        <taxon>Gammaproteobacteria</taxon>
        <taxon>Thiotrichales</taxon>
        <taxon>Fastidiosibacteraceae</taxon>
        <taxon>Cysteiniphilum</taxon>
    </lineage>
</organism>
<dbReference type="PANTHER" id="PTHR40278:SF2">
    <property type="entry name" value="TYPE IV PILUS INNER MEMBRANE COMPONENT PILN"/>
    <property type="match status" value="1"/>
</dbReference>
<protein>
    <recommendedName>
        <fullName evidence="4">Type IV pilus assembly protein PilN</fullName>
    </recommendedName>
</protein>
<reference evidence="2" key="2">
    <citation type="submission" date="2020-09" db="EMBL/GenBank/DDBJ databases">
        <authorList>
            <person name="Sun Q."/>
            <person name="Zhou Y."/>
        </authorList>
    </citation>
    <scope>NUCLEOTIDE SEQUENCE</scope>
    <source>
        <strain evidence="2">CGMCC 1.15758</strain>
    </source>
</reference>
<dbReference type="OrthoDB" id="5296173at2"/>
<dbReference type="AlphaFoldDB" id="A0A8J3E999"/>
<gene>
    <name evidence="2" type="ORF">GCM10010995_16290</name>
</gene>
<dbReference type="EMBL" id="BMJS01000017">
    <property type="protein sequence ID" value="GGF99725.1"/>
    <property type="molecule type" value="Genomic_DNA"/>
</dbReference>
<dbReference type="RefSeq" id="WP_117002863.1">
    <property type="nucleotide sequence ID" value="NZ_BMJS01000017.1"/>
</dbReference>
<evidence type="ECO:0008006" key="4">
    <source>
        <dbReference type="Google" id="ProtNLM"/>
    </source>
</evidence>
<dbReference type="InterPro" id="IPR052534">
    <property type="entry name" value="Extracell_DNA_Util/SecSys_Comp"/>
</dbReference>
<reference evidence="2" key="1">
    <citation type="journal article" date="2014" name="Int. J. Syst. Evol. Microbiol.">
        <title>Complete genome sequence of Corynebacterium casei LMG S-19264T (=DSM 44701T), isolated from a smear-ripened cheese.</title>
        <authorList>
            <consortium name="US DOE Joint Genome Institute (JGI-PGF)"/>
            <person name="Walter F."/>
            <person name="Albersmeier A."/>
            <person name="Kalinowski J."/>
            <person name="Ruckert C."/>
        </authorList>
    </citation>
    <scope>NUCLEOTIDE SEQUENCE</scope>
    <source>
        <strain evidence="2">CGMCC 1.15758</strain>
    </source>
</reference>
<keyword evidence="1" id="KW-0812">Transmembrane</keyword>
<accession>A0A8J3E999</accession>
<name>A0A8J3E999_9GAMM</name>
<keyword evidence="3" id="KW-1185">Reference proteome</keyword>
<dbReference type="PANTHER" id="PTHR40278">
    <property type="entry name" value="DNA UTILIZATION PROTEIN HOFN"/>
    <property type="match status" value="1"/>
</dbReference>
<sequence>MHHFNLLPWREMRQKKHLKSLALDFGFVVLIGVIITFIWLVIASEGLSNQYERNEYLRTQNINFLKSNAELVKFEKEKLELIRKIELLNNLEKERQKVLGVWFGLSQTLPDTAYLISIEKNKDELVLEGRAENSKSVAQFMRALEDSPEFDRPTLANISLIGKPGFGAENAFKISVKQEVPK</sequence>
<evidence type="ECO:0000256" key="1">
    <source>
        <dbReference type="SAM" id="Phobius"/>
    </source>
</evidence>
<keyword evidence="1" id="KW-0472">Membrane</keyword>
<evidence type="ECO:0000313" key="2">
    <source>
        <dbReference type="EMBL" id="GGF99725.1"/>
    </source>
</evidence>
<dbReference type="Proteomes" id="UP000636949">
    <property type="component" value="Unassembled WGS sequence"/>
</dbReference>